<feature type="transmembrane region" description="Helical" evidence="2">
    <location>
        <begin position="306"/>
        <end position="326"/>
    </location>
</feature>
<keyword evidence="2" id="KW-0472">Membrane</keyword>
<keyword evidence="2" id="KW-1133">Transmembrane helix</keyword>
<name>A0A9P7YZQ7_9HELO</name>
<keyword evidence="4" id="KW-1185">Reference proteome</keyword>
<dbReference type="Proteomes" id="UP000887226">
    <property type="component" value="Unassembled WGS sequence"/>
</dbReference>
<feature type="compositionally biased region" description="Low complexity" evidence="1">
    <location>
        <begin position="380"/>
        <end position="391"/>
    </location>
</feature>
<evidence type="ECO:0000256" key="2">
    <source>
        <dbReference type="SAM" id="Phobius"/>
    </source>
</evidence>
<dbReference type="OrthoDB" id="3232309at2759"/>
<evidence type="ECO:0000313" key="3">
    <source>
        <dbReference type="EMBL" id="KAG9242163.1"/>
    </source>
</evidence>
<dbReference type="Gene3D" id="1.10.167.10">
    <property type="entry name" value="Regulator of G-protein Signalling 4, domain 2"/>
    <property type="match status" value="1"/>
</dbReference>
<evidence type="ECO:0000313" key="4">
    <source>
        <dbReference type="Proteomes" id="UP000887226"/>
    </source>
</evidence>
<accession>A0A9P7YZQ7</accession>
<dbReference type="InterPro" id="IPR044926">
    <property type="entry name" value="RGS_subdomain_2"/>
</dbReference>
<organism evidence="3 4">
    <name type="scientific">Calycina marina</name>
    <dbReference type="NCBI Taxonomy" id="1763456"/>
    <lineage>
        <taxon>Eukaryota</taxon>
        <taxon>Fungi</taxon>
        <taxon>Dikarya</taxon>
        <taxon>Ascomycota</taxon>
        <taxon>Pezizomycotina</taxon>
        <taxon>Leotiomycetes</taxon>
        <taxon>Helotiales</taxon>
        <taxon>Pezizellaceae</taxon>
        <taxon>Calycina</taxon>
    </lineage>
</organism>
<gene>
    <name evidence="3" type="ORF">BJ878DRAFT_516957</name>
</gene>
<comment type="caution">
    <text evidence="3">The sequence shown here is derived from an EMBL/GenBank/DDBJ whole genome shotgun (WGS) entry which is preliminary data.</text>
</comment>
<dbReference type="EMBL" id="MU254105">
    <property type="protein sequence ID" value="KAG9242163.1"/>
    <property type="molecule type" value="Genomic_DNA"/>
</dbReference>
<dbReference type="AlphaFoldDB" id="A0A9P7YZQ7"/>
<feature type="transmembrane region" description="Helical" evidence="2">
    <location>
        <begin position="338"/>
        <end position="364"/>
    </location>
</feature>
<feature type="transmembrane region" description="Helical" evidence="2">
    <location>
        <begin position="450"/>
        <end position="473"/>
    </location>
</feature>
<sequence>MVALKECREYLFYRRPDCVPPASSDGSVMESKSDTTRSSAISIRGIPERLTFDKIINHETCPPCTTLDFYYYLNYKVHCAENLQFYLWLRDYTHRYNSPALLKKTAEQPVWTAALQDDALQKFQRDTTKKTPMSATVRQVFKGTMFSNDFKPRERGNPNAPPPTGTITASTLIGAGAIAPWEVLESKGEEDGSQSNGDPVNTEDRKAAISRVAYEKHGLHYPFFQNREYFRPELETIITTYIAENSPRQLNLSAAERYAVLSALQTTASPSAFQFVSQSVESSLRIQHHPNFILDAICNGNRPRVIFARGLGAALIVLGLVIAMVLSMSAAPRRWRWFCMLLWVLGISTSVAAWKGMCVVLHGLHHRHVRPWEMFQTASNSVNSPNTSSSPDTELCRPSDDPLNPRSTSRNDATTQYWTERYARRNIVRKIFDREVWIQEPALRQVQDQIFIQALLFAVLGSAAITCVWVFAVPKGGLF</sequence>
<evidence type="ECO:0008006" key="5">
    <source>
        <dbReference type="Google" id="ProtNLM"/>
    </source>
</evidence>
<dbReference type="PANTHER" id="PTHR39466">
    <property type="entry name" value="RGS DOMAIN-CONTAINING PROTEIN"/>
    <property type="match status" value="1"/>
</dbReference>
<dbReference type="InterPro" id="IPR036305">
    <property type="entry name" value="RGS_sf"/>
</dbReference>
<keyword evidence="2" id="KW-0812">Transmembrane</keyword>
<feature type="region of interest" description="Disordered" evidence="1">
    <location>
        <begin position="380"/>
        <end position="411"/>
    </location>
</feature>
<evidence type="ECO:0000256" key="1">
    <source>
        <dbReference type="SAM" id="MobiDB-lite"/>
    </source>
</evidence>
<proteinExistence type="predicted"/>
<protein>
    <recommendedName>
        <fullName evidence="5">RGS domain-containing protein</fullName>
    </recommendedName>
</protein>
<dbReference type="PANTHER" id="PTHR39466:SF1">
    <property type="entry name" value="RGS DOMAIN-CONTAINING PROTEIN"/>
    <property type="match status" value="1"/>
</dbReference>
<dbReference type="SUPFAM" id="SSF48097">
    <property type="entry name" value="Regulator of G-protein signaling, RGS"/>
    <property type="match status" value="1"/>
</dbReference>
<reference evidence="3" key="1">
    <citation type="journal article" date="2021" name="IMA Fungus">
        <title>Genomic characterization of three marine fungi, including Emericellopsis atlantica sp. nov. with signatures of a generalist lifestyle and marine biomass degradation.</title>
        <authorList>
            <person name="Hagestad O.C."/>
            <person name="Hou L."/>
            <person name="Andersen J.H."/>
            <person name="Hansen E.H."/>
            <person name="Altermark B."/>
            <person name="Li C."/>
            <person name="Kuhnert E."/>
            <person name="Cox R.J."/>
            <person name="Crous P.W."/>
            <person name="Spatafora J.W."/>
            <person name="Lail K."/>
            <person name="Amirebrahimi M."/>
            <person name="Lipzen A."/>
            <person name="Pangilinan J."/>
            <person name="Andreopoulos W."/>
            <person name="Hayes R.D."/>
            <person name="Ng V."/>
            <person name="Grigoriev I.V."/>
            <person name="Jackson S.A."/>
            <person name="Sutton T.D.S."/>
            <person name="Dobson A.D.W."/>
            <person name="Rama T."/>
        </authorList>
    </citation>
    <scope>NUCLEOTIDE SEQUENCE</scope>
    <source>
        <strain evidence="3">TRa3180A</strain>
    </source>
</reference>